<evidence type="ECO:0000259" key="3">
    <source>
        <dbReference type="SMART" id="SM00062"/>
    </source>
</evidence>
<evidence type="ECO:0000256" key="2">
    <source>
        <dbReference type="SAM" id="SignalP"/>
    </source>
</evidence>
<feature type="chain" id="PRO_5021936921" evidence="2">
    <location>
        <begin position="36"/>
        <end position="296"/>
    </location>
</feature>
<name>A0A561C2R1_9BURK</name>
<protein>
    <submittedName>
        <fullName evidence="4">Amino acid ABC transporter substrate-binding protein (PAAT family)</fullName>
    </submittedName>
</protein>
<dbReference type="InterPro" id="IPR001638">
    <property type="entry name" value="Solute-binding_3/MltF_N"/>
</dbReference>
<dbReference type="NCBIfam" id="TIGR03871">
    <property type="entry name" value="ABC_peri_MoxJ_2"/>
    <property type="match status" value="1"/>
</dbReference>
<sequence length="296" mass="32516">MTTRQPAAKPLSIGARLRAGLLGAACCCALVPALAQETPPRKALRVCQDPNNMPFSNTKAEGIENRIAEVFGKALGLPVTYYSFPQRLAFFRNTLRFKLPGQDYPCDIVMGVPVGLDEVSVTKPYYRSTYALVFPKGKGMDNVASAEDFLKLDPAKLKSLRIGIYDRSPASQWLNKHGLLEQGVPYKLMSADPAQYPGEIVEKDLAEGKLDAVVVWGPIAGYFARRVKNPALVVVPLKSEKGVRLDYQMAMGVRYGEREWKQQVEGLIESKAPEIQAILKEFGVPLVDASFGVPTN</sequence>
<reference evidence="4 5" key="1">
    <citation type="submission" date="2019-06" db="EMBL/GenBank/DDBJ databases">
        <title>Sorghum-associated microbial communities from plants grown in Nebraska, USA.</title>
        <authorList>
            <person name="Schachtman D."/>
        </authorList>
    </citation>
    <scope>NUCLEOTIDE SEQUENCE [LARGE SCALE GENOMIC DNA]</scope>
    <source>
        <strain evidence="4 5">T529</strain>
    </source>
</reference>
<organism evidence="4 5">
    <name type="scientific">Variovorax beijingensis</name>
    <dbReference type="NCBI Taxonomy" id="2496117"/>
    <lineage>
        <taxon>Bacteria</taxon>
        <taxon>Pseudomonadati</taxon>
        <taxon>Pseudomonadota</taxon>
        <taxon>Betaproteobacteria</taxon>
        <taxon>Burkholderiales</taxon>
        <taxon>Comamonadaceae</taxon>
        <taxon>Variovorax</taxon>
    </lineage>
</organism>
<dbReference type="EMBL" id="VIVL01000006">
    <property type="protein sequence ID" value="TWD85222.1"/>
    <property type="molecule type" value="Genomic_DNA"/>
</dbReference>
<feature type="domain" description="Solute-binding protein family 3/N-terminal" evidence="3">
    <location>
        <begin position="43"/>
        <end position="285"/>
    </location>
</feature>
<dbReference type="SUPFAM" id="SSF53850">
    <property type="entry name" value="Periplasmic binding protein-like II"/>
    <property type="match status" value="1"/>
</dbReference>
<dbReference type="Gene3D" id="3.40.190.10">
    <property type="entry name" value="Periplasmic binding protein-like II"/>
    <property type="match status" value="2"/>
</dbReference>
<keyword evidence="1 2" id="KW-0732">Signal</keyword>
<dbReference type="Proteomes" id="UP000319722">
    <property type="component" value="Unassembled WGS sequence"/>
</dbReference>
<dbReference type="PANTHER" id="PTHR35936">
    <property type="entry name" value="MEMBRANE-BOUND LYTIC MUREIN TRANSGLYCOSYLASE F"/>
    <property type="match status" value="1"/>
</dbReference>
<dbReference type="InterPro" id="IPR022448">
    <property type="entry name" value="Quinoprotein_dehydrogenase"/>
</dbReference>
<feature type="signal peptide" evidence="2">
    <location>
        <begin position="1"/>
        <end position="35"/>
    </location>
</feature>
<evidence type="ECO:0000313" key="5">
    <source>
        <dbReference type="Proteomes" id="UP000319722"/>
    </source>
</evidence>
<gene>
    <name evidence="4" type="ORF">FB547_106309</name>
</gene>
<accession>A0A561C2R1</accession>
<dbReference type="AlphaFoldDB" id="A0A561C2R1"/>
<dbReference type="RefSeq" id="WP_145745086.1">
    <property type="nucleotide sequence ID" value="NZ_VIVL01000006.1"/>
</dbReference>
<dbReference type="SMART" id="SM00062">
    <property type="entry name" value="PBPb"/>
    <property type="match status" value="1"/>
</dbReference>
<evidence type="ECO:0000256" key="1">
    <source>
        <dbReference type="ARBA" id="ARBA00022729"/>
    </source>
</evidence>
<dbReference type="OrthoDB" id="176845at2"/>
<evidence type="ECO:0000313" key="4">
    <source>
        <dbReference type="EMBL" id="TWD85222.1"/>
    </source>
</evidence>
<dbReference type="PANTHER" id="PTHR35936:SF17">
    <property type="entry name" value="ARGININE-BINDING EXTRACELLULAR PROTEIN ARTP"/>
    <property type="match status" value="1"/>
</dbReference>
<comment type="caution">
    <text evidence="4">The sequence shown here is derived from an EMBL/GenBank/DDBJ whole genome shotgun (WGS) entry which is preliminary data.</text>
</comment>
<proteinExistence type="predicted"/>